<dbReference type="PANTHER" id="PTHR47505:SF1">
    <property type="entry name" value="DNA UTILIZATION PROTEIN YHGH"/>
    <property type="match status" value="1"/>
</dbReference>
<sequence>MRILPGSRTLLDLILPAECGGCAEPGTQWCQGCAAELADDPILLQPRVDPGVAVWALGPYSGPRRRVVIAAKERGRRDLAVPLGSAVAGALARLHQWGELAPPEVAPVVLVPAPTRSRAARMRGGDPVTRIAVAAVGASRVCPALAMRRGVRDSVGLSADQRRVNLEGGVLLTPRGHRFAQHVCSERSAAQRKTVVLIDDVSTTGVTAAESIRVLSGAGIQVASVVVLAGVG</sequence>
<dbReference type="Gene3D" id="3.40.50.2020">
    <property type="match status" value="1"/>
</dbReference>
<dbReference type="SUPFAM" id="SSF53271">
    <property type="entry name" value="PRTase-like"/>
    <property type="match status" value="1"/>
</dbReference>
<organism evidence="2 3">
    <name type="scientific">Rhodococcus oxybenzonivorans</name>
    <dbReference type="NCBI Taxonomy" id="1990687"/>
    <lineage>
        <taxon>Bacteria</taxon>
        <taxon>Bacillati</taxon>
        <taxon>Actinomycetota</taxon>
        <taxon>Actinomycetes</taxon>
        <taxon>Mycobacteriales</taxon>
        <taxon>Nocardiaceae</taxon>
        <taxon>Rhodococcus</taxon>
    </lineage>
</organism>
<dbReference type="InterPro" id="IPR000836">
    <property type="entry name" value="PRTase_dom"/>
</dbReference>
<dbReference type="RefSeq" id="WP_109331262.1">
    <property type="nucleotide sequence ID" value="NZ_CP021354.1"/>
</dbReference>
<evidence type="ECO:0000313" key="3">
    <source>
        <dbReference type="Proteomes" id="UP000245711"/>
    </source>
</evidence>
<keyword evidence="3" id="KW-1185">Reference proteome</keyword>
<dbReference type="Proteomes" id="UP000245711">
    <property type="component" value="Chromosome"/>
</dbReference>
<protein>
    <submittedName>
        <fullName evidence="2">Phosphoribosyltransferase</fullName>
    </submittedName>
</protein>
<dbReference type="AlphaFoldDB" id="A0A2S2BXI9"/>
<dbReference type="OrthoDB" id="5244859at2"/>
<dbReference type="InterPro" id="IPR029057">
    <property type="entry name" value="PRTase-like"/>
</dbReference>
<evidence type="ECO:0000313" key="2">
    <source>
        <dbReference type="EMBL" id="AWK73360.1"/>
    </source>
</evidence>
<dbReference type="CDD" id="cd06223">
    <property type="entry name" value="PRTases_typeI"/>
    <property type="match status" value="1"/>
</dbReference>
<reference evidence="2 3" key="1">
    <citation type="submission" date="2017-05" db="EMBL/GenBank/DDBJ databases">
        <title>Isolation of Rhodococcus sp. S2-17 biodegrading of BP-3.</title>
        <authorList>
            <person name="Lee Y."/>
            <person name="Kim K.H."/>
            <person name="Chun B.H."/>
            <person name="Jung H.S."/>
            <person name="Jeon C.O."/>
        </authorList>
    </citation>
    <scope>NUCLEOTIDE SEQUENCE [LARGE SCALE GENOMIC DNA]</scope>
    <source>
        <strain evidence="2 3">S2-17</strain>
    </source>
</reference>
<gene>
    <name evidence="2" type="ORF">CBI38_19115</name>
</gene>
<dbReference type="PANTHER" id="PTHR47505">
    <property type="entry name" value="DNA UTILIZATION PROTEIN YHGH"/>
    <property type="match status" value="1"/>
</dbReference>
<evidence type="ECO:0000256" key="1">
    <source>
        <dbReference type="ARBA" id="ARBA00008007"/>
    </source>
</evidence>
<accession>A0A2S2BXI9</accession>
<name>A0A2S2BXI9_9NOCA</name>
<comment type="similarity">
    <text evidence="1">Belongs to the ComF/GntX family.</text>
</comment>
<proteinExistence type="inferred from homology"/>
<dbReference type="EMBL" id="CP021354">
    <property type="protein sequence ID" value="AWK73360.1"/>
    <property type="molecule type" value="Genomic_DNA"/>
</dbReference>
<dbReference type="InterPro" id="IPR051910">
    <property type="entry name" value="ComF/GntX_DNA_util-trans"/>
</dbReference>
<keyword evidence="2" id="KW-0808">Transferase</keyword>
<dbReference type="GO" id="GO:0016757">
    <property type="term" value="F:glycosyltransferase activity"/>
    <property type="evidence" value="ECO:0007669"/>
    <property type="project" value="UniProtKB-KW"/>
</dbReference>
<keyword evidence="2" id="KW-0328">Glycosyltransferase</keyword>
<dbReference type="KEGG" id="roz:CBI38_19115"/>